<dbReference type="EMBL" id="SJPJ01000001">
    <property type="protein sequence ID" value="TWT83857.1"/>
    <property type="molecule type" value="Genomic_DNA"/>
</dbReference>
<evidence type="ECO:0000313" key="4">
    <source>
        <dbReference type="EMBL" id="TWT83857.1"/>
    </source>
</evidence>
<name>A0A5C5Z9T0_9BACT</name>
<evidence type="ECO:0000256" key="2">
    <source>
        <dbReference type="ARBA" id="ARBA00023002"/>
    </source>
</evidence>
<dbReference type="InterPro" id="IPR000415">
    <property type="entry name" value="Nitroreductase-like"/>
</dbReference>
<organism evidence="4 5">
    <name type="scientific">Novipirellula herctigrandis</name>
    <dbReference type="NCBI Taxonomy" id="2527986"/>
    <lineage>
        <taxon>Bacteria</taxon>
        <taxon>Pseudomonadati</taxon>
        <taxon>Planctomycetota</taxon>
        <taxon>Planctomycetia</taxon>
        <taxon>Pirellulales</taxon>
        <taxon>Pirellulaceae</taxon>
        <taxon>Novipirellula</taxon>
    </lineage>
</organism>
<evidence type="ECO:0000256" key="1">
    <source>
        <dbReference type="ARBA" id="ARBA00007118"/>
    </source>
</evidence>
<keyword evidence="5" id="KW-1185">Reference proteome</keyword>
<proteinExistence type="inferred from homology"/>
<dbReference type="CDD" id="cd02062">
    <property type="entry name" value="Nitro_FMN_reductase"/>
    <property type="match status" value="1"/>
</dbReference>
<feature type="domain" description="Nitroreductase" evidence="3">
    <location>
        <begin position="162"/>
        <end position="213"/>
    </location>
</feature>
<protein>
    <submittedName>
        <fullName evidence="4">Nitroreductase family protein</fullName>
    </submittedName>
</protein>
<dbReference type="AlphaFoldDB" id="A0A5C5Z9T0"/>
<comment type="caution">
    <text evidence="4">The sequence shown here is derived from an EMBL/GenBank/DDBJ whole genome shotgun (WGS) entry which is preliminary data.</text>
</comment>
<keyword evidence="2" id="KW-0560">Oxidoreductase</keyword>
<dbReference type="Gene3D" id="3.40.109.10">
    <property type="entry name" value="NADH Oxidase"/>
    <property type="match status" value="1"/>
</dbReference>
<dbReference type="PANTHER" id="PTHR43673:SF10">
    <property type="entry name" value="NADH DEHYDROGENASE_NAD(P)H NITROREDUCTASE XCC3605-RELATED"/>
    <property type="match status" value="1"/>
</dbReference>
<gene>
    <name evidence="4" type="ORF">CA13_53300</name>
</gene>
<dbReference type="InterPro" id="IPR029479">
    <property type="entry name" value="Nitroreductase"/>
</dbReference>
<dbReference type="SUPFAM" id="SSF55469">
    <property type="entry name" value="FMN-dependent nitroreductase-like"/>
    <property type="match status" value="1"/>
</dbReference>
<comment type="similarity">
    <text evidence="1">Belongs to the nitroreductase family.</text>
</comment>
<dbReference type="Proteomes" id="UP000315010">
    <property type="component" value="Unassembled WGS sequence"/>
</dbReference>
<accession>A0A5C5Z9T0</accession>
<dbReference type="Pfam" id="PF00881">
    <property type="entry name" value="Nitroreductase"/>
    <property type="match status" value="2"/>
</dbReference>
<dbReference type="GO" id="GO:0016491">
    <property type="term" value="F:oxidoreductase activity"/>
    <property type="evidence" value="ECO:0007669"/>
    <property type="project" value="UniProtKB-KW"/>
</dbReference>
<sequence length="329" mass="37893">MRWTFLSNLYFCFDRSFEREHASVLAGRIRYQFGDSLSEEGHLYRLRRNTHRLEKGLVSRPRKPVFAKEYIAETVVSFIKLQGCELHAGLDISATLQWASDVLSQYFLATENGNDSEIALQRELFEKVPSVNARNDQLKAPKKRDLTPLSFNVEDMLQLAIRRRSIRWYQDRKVCRKSIDRAVEIAGYSPSACNRQPFEFRVFDDSDLITRLSSIPLGTRGFSHQFPVFIVVIGKLRAYPLARDRHVIYIDASLAAMALEFALELQGISTCSINWPDIKDLERKMAEEIGLEPDERIVMCISAGYPDPDGLVPYSQKKSIEELRSYNQL</sequence>
<evidence type="ECO:0000313" key="5">
    <source>
        <dbReference type="Proteomes" id="UP000315010"/>
    </source>
</evidence>
<feature type="domain" description="Nitroreductase" evidence="3">
    <location>
        <begin position="218"/>
        <end position="305"/>
    </location>
</feature>
<dbReference type="PANTHER" id="PTHR43673">
    <property type="entry name" value="NAD(P)H NITROREDUCTASE YDGI-RELATED"/>
    <property type="match status" value="1"/>
</dbReference>
<reference evidence="4 5" key="1">
    <citation type="submission" date="2019-02" db="EMBL/GenBank/DDBJ databases">
        <title>Deep-cultivation of Planctomycetes and their phenomic and genomic characterization uncovers novel biology.</title>
        <authorList>
            <person name="Wiegand S."/>
            <person name="Jogler M."/>
            <person name="Boedeker C."/>
            <person name="Pinto D."/>
            <person name="Vollmers J."/>
            <person name="Rivas-Marin E."/>
            <person name="Kohn T."/>
            <person name="Peeters S.H."/>
            <person name="Heuer A."/>
            <person name="Rast P."/>
            <person name="Oberbeckmann S."/>
            <person name="Bunk B."/>
            <person name="Jeske O."/>
            <person name="Meyerdierks A."/>
            <person name="Storesund J.E."/>
            <person name="Kallscheuer N."/>
            <person name="Luecker S."/>
            <person name="Lage O.M."/>
            <person name="Pohl T."/>
            <person name="Merkel B.J."/>
            <person name="Hornburger P."/>
            <person name="Mueller R.-W."/>
            <person name="Bruemmer F."/>
            <person name="Labrenz M."/>
            <person name="Spormann A.M."/>
            <person name="Op Den Camp H."/>
            <person name="Overmann J."/>
            <person name="Amann R."/>
            <person name="Jetten M.S.M."/>
            <person name="Mascher T."/>
            <person name="Medema M.H."/>
            <person name="Devos D.P."/>
            <person name="Kaster A.-K."/>
            <person name="Ovreas L."/>
            <person name="Rohde M."/>
            <person name="Galperin M.Y."/>
            <person name="Jogler C."/>
        </authorList>
    </citation>
    <scope>NUCLEOTIDE SEQUENCE [LARGE SCALE GENOMIC DNA]</scope>
    <source>
        <strain evidence="4 5">CA13</strain>
    </source>
</reference>
<evidence type="ECO:0000259" key="3">
    <source>
        <dbReference type="Pfam" id="PF00881"/>
    </source>
</evidence>